<dbReference type="PANTHER" id="PTHR43722:SF1">
    <property type="entry name" value="PROLINE IMINOPEPTIDASE"/>
    <property type="match status" value="1"/>
</dbReference>
<keyword evidence="6" id="KW-0963">Cytoplasm</keyword>
<evidence type="ECO:0000313" key="12">
    <source>
        <dbReference type="Proteomes" id="UP001164746"/>
    </source>
</evidence>
<feature type="domain" description="AB hydrolase-1" evidence="10">
    <location>
        <begin position="331"/>
        <end position="483"/>
    </location>
</feature>
<evidence type="ECO:0000256" key="4">
    <source>
        <dbReference type="ARBA" id="ARBA00012568"/>
    </source>
</evidence>
<protein>
    <recommendedName>
        <fullName evidence="4">prolyl aminopeptidase</fullName>
        <ecNumber evidence="4">3.4.11.5</ecNumber>
    </recommendedName>
    <alternativeName>
        <fullName evidence="9">Prolyl aminopeptidase</fullName>
    </alternativeName>
</protein>
<keyword evidence="7" id="KW-0645">Protease</keyword>
<evidence type="ECO:0000259" key="10">
    <source>
        <dbReference type="Pfam" id="PF00561"/>
    </source>
</evidence>
<dbReference type="Proteomes" id="UP001164746">
    <property type="component" value="Chromosome 1"/>
</dbReference>
<dbReference type="PANTHER" id="PTHR43722">
    <property type="entry name" value="PROLINE IMINOPEPTIDASE"/>
    <property type="match status" value="1"/>
</dbReference>
<dbReference type="Pfam" id="PF00561">
    <property type="entry name" value="Abhydrolase_1"/>
    <property type="match status" value="2"/>
</dbReference>
<comment type="catalytic activity">
    <reaction evidence="1">
        <text>Release of N-terminal proline from a peptide.</text>
        <dbReference type="EC" id="3.4.11.5"/>
    </reaction>
</comment>
<feature type="domain" description="AB hydrolase-1" evidence="10">
    <location>
        <begin position="134"/>
        <end position="308"/>
    </location>
</feature>
<keyword evidence="12" id="KW-1185">Reference proteome</keyword>
<evidence type="ECO:0000256" key="3">
    <source>
        <dbReference type="ARBA" id="ARBA00010088"/>
    </source>
</evidence>
<dbReference type="InterPro" id="IPR029058">
    <property type="entry name" value="AB_hydrolase_fold"/>
</dbReference>
<accession>A0ABY7D923</accession>
<evidence type="ECO:0000313" key="11">
    <source>
        <dbReference type="EMBL" id="WAQ93596.1"/>
    </source>
</evidence>
<dbReference type="InterPro" id="IPR005944">
    <property type="entry name" value="Pro_iminopeptidase"/>
</dbReference>
<gene>
    <name evidence="11" type="ORF">MAR_006067</name>
</gene>
<reference evidence="11" key="1">
    <citation type="submission" date="2022-11" db="EMBL/GenBank/DDBJ databases">
        <title>Centuries of genome instability and evolution in soft-shell clam transmissible cancer (bioRxiv).</title>
        <authorList>
            <person name="Hart S.F.M."/>
            <person name="Yonemitsu M.A."/>
            <person name="Giersch R.M."/>
            <person name="Beal B.F."/>
            <person name="Arriagada G."/>
            <person name="Davis B.W."/>
            <person name="Ostrander E.A."/>
            <person name="Goff S.P."/>
            <person name="Metzger M.J."/>
        </authorList>
    </citation>
    <scope>NUCLEOTIDE SEQUENCE</scope>
    <source>
        <strain evidence="11">MELC-2E11</strain>
        <tissue evidence="11">Siphon/mantle</tissue>
    </source>
</reference>
<evidence type="ECO:0000256" key="8">
    <source>
        <dbReference type="ARBA" id="ARBA00022801"/>
    </source>
</evidence>
<dbReference type="SUPFAM" id="SSF53474">
    <property type="entry name" value="alpha/beta-Hydrolases"/>
    <property type="match status" value="2"/>
</dbReference>
<dbReference type="InterPro" id="IPR002410">
    <property type="entry name" value="Peptidase_S33"/>
</dbReference>
<comment type="similarity">
    <text evidence="3">Belongs to the peptidase S33 family.</text>
</comment>
<name>A0ABY7D923_MYAAR</name>
<evidence type="ECO:0000256" key="1">
    <source>
        <dbReference type="ARBA" id="ARBA00001585"/>
    </source>
</evidence>
<sequence length="544" mass="62721">MIHLLVRCGFGYRQGALKLLSGYPRHAHREQQPEMEHVRVTHRTMSASVQISTPRAMYPDIEPYETGMLKVSDLHTVYYEQSGNPDGKPVIFLHGGPGGGTSPRDRTFFDPSVYRIVLMDQRGAGKSTPPAELRSWVVFGGSWGSTLALVYAIKHADRVKALVLRGIFNLRRKELLWLYQEGANFIFPDEYEAYVKPIPEVERFDLMSAFYRCLTGNNEDKKIEAAKAWSRWEMALSRLYLDPANVLRAEADKWALHHYFVHGGFMEKDDWILANVNKIRNIPTTIIQGRYDIICPAITAWDLHKSINTQGNVSPETDVPDIEPYETGMLKENTTWNLVSDIELLRRKLVIDQWVVFGGSWGSTLGLVYAIQHPDRVKALILRGIFMVRRKELIWLYQEGASYIFPDEFELFVKPVPEVERRDVMSAYYRRLTCDDTNVQRKVAKAWSRWEVSTLNLYLDQAKLLWAEDDPTALQVTRIECHYFVHGAFFEKDEWILANIDKIRHIPTTIIQGHFHLVPDAGHTTKEPGIQTQLLDACDKYKHL</sequence>
<evidence type="ECO:0000256" key="7">
    <source>
        <dbReference type="ARBA" id="ARBA00022670"/>
    </source>
</evidence>
<proteinExistence type="inferred from homology"/>
<evidence type="ECO:0000256" key="9">
    <source>
        <dbReference type="ARBA" id="ARBA00029605"/>
    </source>
</evidence>
<evidence type="ECO:0000256" key="5">
    <source>
        <dbReference type="ARBA" id="ARBA00022438"/>
    </source>
</evidence>
<organism evidence="11 12">
    <name type="scientific">Mya arenaria</name>
    <name type="common">Soft-shell clam</name>
    <dbReference type="NCBI Taxonomy" id="6604"/>
    <lineage>
        <taxon>Eukaryota</taxon>
        <taxon>Metazoa</taxon>
        <taxon>Spiralia</taxon>
        <taxon>Lophotrochozoa</taxon>
        <taxon>Mollusca</taxon>
        <taxon>Bivalvia</taxon>
        <taxon>Autobranchia</taxon>
        <taxon>Heteroconchia</taxon>
        <taxon>Euheterodonta</taxon>
        <taxon>Imparidentia</taxon>
        <taxon>Neoheterodontei</taxon>
        <taxon>Myida</taxon>
        <taxon>Myoidea</taxon>
        <taxon>Myidae</taxon>
        <taxon>Mya</taxon>
    </lineage>
</organism>
<keyword evidence="5" id="KW-0031">Aminopeptidase</keyword>
<dbReference type="EMBL" id="CP111012">
    <property type="protein sequence ID" value="WAQ93596.1"/>
    <property type="molecule type" value="Genomic_DNA"/>
</dbReference>
<keyword evidence="8" id="KW-0378">Hydrolase</keyword>
<dbReference type="PRINTS" id="PR00793">
    <property type="entry name" value="PROAMNOPTASE"/>
</dbReference>
<dbReference type="EC" id="3.4.11.5" evidence="4"/>
<dbReference type="Gene3D" id="3.40.50.1820">
    <property type="entry name" value="alpha/beta hydrolase"/>
    <property type="match status" value="2"/>
</dbReference>
<comment type="subcellular location">
    <subcellularLocation>
        <location evidence="2">Cytoplasm</location>
    </subcellularLocation>
</comment>
<evidence type="ECO:0000256" key="2">
    <source>
        <dbReference type="ARBA" id="ARBA00004496"/>
    </source>
</evidence>
<dbReference type="InterPro" id="IPR000073">
    <property type="entry name" value="AB_hydrolase_1"/>
</dbReference>
<evidence type="ECO:0000256" key="6">
    <source>
        <dbReference type="ARBA" id="ARBA00022490"/>
    </source>
</evidence>